<evidence type="ECO:0000313" key="3">
    <source>
        <dbReference type="Proteomes" id="UP000249390"/>
    </source>
</evidence>
<proteinExistence type="predicted"/>
<evidence type="ECO:0000256" key="1">
    <source>
        <dbReference type="SAM" id="Phobius"/>
    </source>
</evidence>
<feature type="transmembrane region" description="Helical" evidence="1">
    <location>
        <begin position="12"/>
        <end position="36"/>
    </location>
</feature>
<keyword evidence="1" id="KW-0812">Transmembrane</keyword>
<dbReference type="Proteomes" id="UP000249390">
    <property type="component" value="Unassembled WGS sequence"/>
</dbReference>
<dbReference type="AlphaFoldDB" id="A0A328DIA0"/>
<organism evidence="2 3">
    <name type="scientific">Cuscuta australis</name>
    <dbReference type="NCBI Taxonomy" id="267555"/>
    <lineage>
        <taxon>Eukaryota</taxon>
        <taxon>Viridiplantae</taxon>
        <taxon>Streptophyta</taxon>
        <taxon>Embryophyta</taxon>
        <taxon>Tracheophyta</taxon>
        <taxon>Spermatophyta</taxon>
        <taxon>Magnoliopsida</taxon>
        <taxon>eudicotyledons</taxon>
        <taxon>Gunneridae</taxon>
        <taxon>Pentapetalae</taxon>
        <taxon>asterids</taxon>
        <taxon>lamiids</taxon>
        <taxon>Solanales</taxon>
        <taxon>Convolvulaceae</taxon>
        <taxon>Cuscuteae</taxon>
        <taxon>Cuscuta</taxon>
        <taxon>Cuscuta subgen. Grammica</taxon>
        <taxon>Cuscuta sect. Cleistogrammica</taxon>
    </lineage>
</organism>
<keyword evidence="1" id="KW-0472">Membrane</keyword>
<keyword evidence="1" id="KW-1133">Transmembrane helix</keyword>
<keyword evidence="3" id="KW-1185">Reference proteome</keyword>
<sequence length="93" mass="10729">METVQAPTKQSFGVLGSVWAFIFLTCGDFAGVKIYVGSKQIKIMPPEDYAMIHILSYSARRVKIHTMGDIRWREERKLIKDDDDDDNELMMMV</sequence>
<reference evidence="2 3" key="1">
    <citation type="submission" date="2018-06" db="EMBL/GenBank/DDBJ databases">
        <title>The Genome of Cuscuta australis (Dodder) Provides Insight into the Evolution of Plant Parasitism.</title>
        <authorList>
            <person name="Liu H."/>
        </authorList>
    </citation>
    <scope>NUCLEOTIDE SEQUENCE [LARGE SCALE GENOMIC DNA]</scope>
    <source>
        <strain evidence="3">cv. Yunnan</strain>
        <tissue evidence="2">Vines</tissue>
    </source>
</reference>
<evidence type="ECO:0000313" key="2">
    <source>
        <dbReference type="EMBL" id="RAL44358.1"/>
    </source>
</evidence>
<protein>
    <submittedName>
        <fullName evidence="2">Uncharacterized protein</fullName>
    </submittedName>
</protein>
<gene>
    <name evidence="2" type="ORF">DM860_011635</name>
</gene>
<dbReference type="EMBL" id="NQVE01000143">
    <property type="protein sequence ID" value="RAL44358.1"/>
    <property type="molecule type" value="Genomic_DNA"/>
</dbReference>
<name>A0A328DIA0_9ASTE</name>
<accession>A0A328DIA0</accession>
<comment type="caution">
    <text evidence="2">The sequence shown here is derived from an EMBL/GenBank/DDBJ whole genome shotgun (WGS) entry which is preliminary data.</text>
</comment>